<dbReference type="Gene3D" id="3.30.800.10">
    <property type="entry name" value="Phosphatidylinositol Phosphate Kinase II Beta"/>
    <property type="match status" value="1"/>
</dbReference>
<name>A0ABD3DP17_9LAMI</name>
<dbReference type="InterPro" id="IPR023610">
    <property type="entry name" value="PInositol-4/5-P-5/4-kinase"/>
</dbReference>
<dbReference type="Pfam" id="PF01504">
    <property type="entry name" value="PIP5K"/>
    <property type="match status" value="1"/>
</dbReference>
<evidence type="ECO:0000313" key="5">
    <source>
        <dbReference type="EMBL" id="KAL3642625.1"/>
    </source>
</evidence>
<keyword evidence="2 3" id="KW-0418">Kinase</keyword>
<keyword evidence="6" id="KW-1185">Reference proteome</keyword>
<dbReference type="SMART" id="SM00330">
    <property type="entry name" value="PIPKc"/>
    <property type="match status" value="1"/>
</dbReference>
<dbReference type="GO" id="GO:0046488">
    <property type="term" value="P:phosphatidylinositol metabolic process"/>
    <property type="evidence" value="ECO:0007669"/>
    <property type="project" value="UniProtKB-UniRule"/>
</dbReference>
<dbReference type="PANTHER" id="PTHR23086:SF8">
    <property type="entry name" value="PHOSPHATIDYLINOSITOL 5-PHOSPHATE 4-KINASE, ISOFORM A"/>
    <property type="match status" value="1"/>
</dbReference>
<reference evidence="6" key="1">
    <citation type="journal article" date="2024" name="IScience">
        <title>Strigolactones Initiate the Formation of Haustorium-like Structures in Castilleja.</title>
        <authorList>
            <person name="Buerger M."/>
            <person name="Peterson D."/>
            <person name="Chory J."/>
        </authorList>
    </citation>
    <scope>NUCLEOTIDE SEQUENCE [LARGE SCALE GENOMIC DNA]</scope>
</reference>
<dbReference type="EC" id="2.7.1.68" evidence="1"/>
<dbReference type="Gene3D" id="3.30.810.10">
    <property type="entry name" value="2-Layer Sandwich"/>
    <property type="match status" value="1"/>
</dbReference>
<evidence type="ECO:0000313" key="6">
    <source>
        <dbReference type="Proteomes" id="UP001632038"/>
    </source>
</evidence>
<gene>
    <name evidence="5" type="ORF">CASFOL_013440</name>
</gene>
<dbReference type="AlphaFoldDB" id="A0ABD3DP17"/>
<dbReference type="EMBL" id="JAVIJP010000016">
    <property type="protein sequence ID" value="KAL3642625.1"/>
    <property type="molecule type" value="Genomic_DNA"/>
</dbReference>
<dbReference type="InterPro" id="IPR002498">
    <property type="entry name" value="PInositol-4-P-4/5-kinase_core"/>
</dbReference>
<dbReference type="GO" id="GO:0005524">
    <property type="term" value="F:ATP binding"/>
    <property type="evidence" value="ECO:0007669"/>
    <property type="project" value="UniProtKB-UniRule"/>
</dbReference>
<evidence type="ECO:0000256" key="2">
    <source>
        <dbReference type="ARBA" id="ARBA00022777"/>
    </source>
</evidence>
<sequence length="380" mass="43500">MPAVYDNWERLVAAVLKREQLRQLCRADSIATSISSLSFSSRFSFSSLDADVSASSRIQGQSEDFKLKDYCPMVCRDLREMFKIDEVDYTISACGDDALRQLSSPGKSGTVFFQSQDDRFMFKLLRNSEVKILLKLLPNYQLHVRTYENTLIIKFFGLHRITTPSSGKKIRFGVMRNIFCTELRIHRKFELKGSSLGRSAATIEIDENTMLKDLDLNYCFFLESSRREALLHQIEIDSRFLKLENIMDYSLSLGVHYRAPNTQSMSEDGLGILAEDGTSRPQTQLGVNMPARAEQIPGNDGTEMFHEVYDVVLYLGIIDILQEYNMSKKIERAYKSMQFDPLSISAVDPTFYSDRFLEFIQKVFPPNAALDQGDRSDVFK</sequence>
<dbReference type="GO" id="GO:0016308">
    <property type="term" value="F:1-phosphatidylinositol-4-phosphate 5-kinase activity"/>
    <property type="evidence" value="ECO:0007669"/>
    <property type="project" value="UniProtKB-EC"/>
</dbReference>
<keyword evidence="3" id="KW-0547">Nucleotide-binding</keyword>
<keyword evidence="3" id="KW-0808">Transferase</keyword>
<dbReference type="PANTHER" id="PTHR23086">
    <property type="entry name" value="PHOSPHATIDYLINOSITOL-4-PHOSPHATE 5-KINASE"/>
    <property type="match status" value="1"/>
</dbReference>
<dbReference type="InterPro" id="IPR027484">
    <property type="entry name" value="PInositol-4-P-5-kinase_N"/>
</dbReference>
<keyword evidence="3" id="KW-0067">ATP-binding</keyword>
<dbReference type="PROSITE" id="PS51455">
    <property type="entry name" value="PIPK"/>
    <property type="match status" value="1"/>
</dbReference>
<dbReference type="InterPro" id="IPR027483">
    <property type="entry name" value="PInositol-4-P-4/5-kinase_C_sf"/>
</dbReference>
<dbReference type="Proteomes" id="UP001632038">
    <property type="component" value="Unassembled WGS sequence"/>
</dbReference>
<feature type="domain" description="PIPK" evidence="4">
    <location>
        <begin position="4"/>
        <end position="364"/>
    </location>
</feature>
<comment type="caution">
    <text evidence="5">The sequence shown here is derived from an EMBL/GenBank/DDBJ whole genome shotgun (WGS) entry which is preliminary data.</text>
</comment>
<evidence type="ECO:0000256" key="1">
    <source>
        <dbReference type="ARBA" id="ARBA00012172"/>
    </source>
</evidence>
<dbReference type="SUPFAM" id="SSF56104">
    <property type="entry name" value="SAICAR synthase-like"/>
    <property type="match status" value="1"/>
</dbReference>
<evidence type="ECO:0000259" key="4">
    <source>
        <dbReference type="PROSITE" id="PS51455"/>
    </source>
</evidence>
<evidence type="ECO:0000256" key="3">
    <source>
        <dbReference type="PROSITE-ProRule" id="PRU00781"/>
    </source>
</evidence>
<accession>A0ABD3DP17</accession>
<organism evidence="5 6">
    <name type="scientific">Castilleja foliolosa</name>
    <dbReference type="NCBI Taxonomy" id="1961234"/>
    <lineage>
        <taxon>Eukaryota</taxon>
        <taxon>Viridiplantae</taxon>
        <taxon>Streptophyta</taxon>
        <taxon>Embryophyta</taxon>
        <taxon>Tracheophyta</taxon>
        <taxon>Spermatophyta</taxon>
        <taxon>Magnoliopsida</taxon>
        <taxon>eudicotyledons</taxon>
        <taxon>Gunneridae</taxon>
        <taxon>Pentapetalae</taxon>
        <taxon>asterids</taxon>
        <taxon>lamiids</taxon>
        <taxon>Lamiales</taxon>
        <taxon>Orobanchaceae</taxon>
        <taxon>Pedicularideae</taxon>
        <taxon>Castillejinae</taxon>
        <taxon>Castilleja</taxon>
    </lineage>
</organism>
<protein>
    <recommendedName>
        <fullName evidence="1">1-phosphatidylinositol-4-phosphate 5-kinase</fullName>
        <ecNumber evidence="1">2.7.1.68</ecNumber>
    </recommendedName>
</protein>
<proteinExistence type="predicted"/>